<dbReference type="Pfam" id="PF00089">
    <property type="entry name" value="Trypsin"/>
    <property type="match status" value="1"/>
</dbReference>
<dbReference type="InterPro" id="IPR001314">
    <property type="entry name" value="Peptidase_S1A"/>
</dbReference>
<sequence length="404" mass="44730">MWSCAVVAGQQWLDSDFDAEKKRLCSPQMLAAGYDALSRRVNDVFSKAYLEVKPISVDENILEAAKEALIINDLAQNVTLRKLSEDVPLQGQRSEIIQLTSDIEGLEFEPKLRYEKDFVPCRKRAVANGCGTKYETRRFRRIVGGEDAEPGEWPWMVVINLSRPGFNETRLCGGSLISDRYVLTAGHCFHAALQMGSVSLSSFTVKVGVVYWNSSVEPISIKAMHIAPLYDDDTLTDDLALVKLATPVVFNETVQPICLPERYEDFIGQLASVTGWGYTTPDAKDYNDILQQTQVEVLPQRSCASILDRQMDAIERRKGIICAGFEDGRSDACKGDSGGPLMVQTTCNQWLLIGVVSFGESCSVPDRPGLYVDVARYIDWIVANSDLGKRKLSASPAQEKPVLG</sequence>
<evidence type="ECO:0000256" key="3">
    <source>
        <dbReference type="ARBA" id="ARBA00022825"/>
    </source>
</evidence>
<evidence type="ECO:0000256" key="4">
    <source>
        <dbReference type="ARBA" id="ARBA00023157"/>
    </source>
</evidence>
<dbReference type="FunFam" id="2.40.10.10:FF:000006">
    <property type="entry name" value="Serine proteinase stubble"/>
    <property type="match status" value="1"/>
</dbReference>
<reference evidence="7" key="3">
    <citation type="submission" date="2019-06" db="EMBL/GenBank/DDBJ databases">
        <authorList>
            <person name="Poynton C."/>
            <person name="Hasenbein S."/>
            <person name="Benoit J.B."/>
            <person name="Sepulveda M.S."/>
            <person name="Poelchau M.F."/>
            <person name="Murali S.C."/>
            <person name="Chen S."/>
            <person name="Glastad K.M."/>
            <person name="Werren J.H."/>
            <person name="Vineis J.H."/>
            <person name="Bowen J.L."/>
            <person name="Friedrich M."/>
            <person name="Jones J."/>
            <person name="Robertson H.M."/>
            <person name="Feyereisen R."/>
            <person name="Mechler-Hickson A."/>
            <person name="Mathers N."/>
            <person name="Lee C.E."/>
            <person name="Colbourne J.K."/>
            <person name="Biales A."/>
            <person name="Johnston J.S."/>
            <person name="Wellborn G.A."/>
            <person name="Rosendale A.J."/>
            <person name="Cridge A.G."/>
            <person name="Munoz-Torres M.C."/>
            <person name="Bain P.A."/>
            <person name="Manny A.R."/>
            <person name="Major K.M."/>
            <person name="Lambert F.N."/>
            <person name="Vulpe C.D."/>
            <person name="Tuck P."/>
            <person name="Blalock B.J."/>
            <person name="Lin Y.-Y."/>
            <person name="Smith M.E."/>
            <person name="Ochoa-Acuna H."/>
            <person name="Chen M.-J.M."/>
            <person name="Childers C.P."/>
            <person name="Qu J."/>
            <person name="Dugan S."/>
            <person name="Lee S.L."/>
            <person name="Chao H."/>
            <person name="Dinh H."/>
            <person name="Han Y."/>
            <person name="Doddapaneni H."/>
            <person name="Worley K.C."/>
            <person name="Muzny D.M."/>
            <person name="Gibbs R.A."/>
            <person name="Richards S."/>
        </authorList>
    </citation>
    <scope>NUCLEOTIDE SEQUENCE</scope>
    <source>
        <strain evidence="7">HAZT.00-mixed</strain>
        <tissue evidence="7">Whole organism</tissue>
    </source>
</reference>
<dbReference type="PROSITE" id="PS50240">
    <property type="entry name" value="TRYPSIN_DOM"/>
    <property type="match status" value="1"/>
</dbReference>
<dbReference type="SUPFAM" id="SSF50494">
    <property type="entry name" value="Trypsin-like serine proteases"/>
    <property type="match status" value="1"/>
</dbReference>
<dbReference type="SMART" id="SM00020">
    <property type="entry name" value="Tryp_SPc"/>
    <property type="match status" value="1"/>
</dbReference>
<gene>
    <name evidence="7" type="ORF">HAZT_HAZT008994</name>
</gene>
<comment type="caution">
    <text evidence="7">The sequence shown here is derived from an EMBL/GenBank/DDBJ whole genome shotgun (WGS) entry which is preliminary data.</text>
</comment>
<dbReference type="Proteomes" id="UP000711488">
    <property type="component" value="Unassembled WGS sequence"/>
</dbReference>
<dbReference type="PRINTS" id="PR00722">
    <property type="entry name" value="CHYMOTRYPSIN"/>
</dbReference>
<dbReference type="PANTHER" id="PTHR24252:SF7">
    <property type="entry name" value="HYALIN"/>
    <property type="match status" value="1"/>
</dbReference>
<dbReference type="GO" id="GO:0006508">
    <property type="term" value="P:proteolysis"/>
    <property type="evidence" value="ECO:0007669"/>
    <property type="project" value="UniProtKB-KW"/>
</dbReference>
<organism evidence="7">
    <name type="scientific">Hyalella azteca</name>
    <name type="common">Amphipod</name>
    <dbReference type="NCBI Taxonomy" id="294128"/>
    <lineage>
        <taxon>Eukaryota</taxon>
        <taxon>Metazoa</taxon>
        <taxon>Ecdysozoa</taxon>
        <taxon>Arthropoda</taxon>
        <taxon>Crustacea</taxon>
        <taxon>Multicrustacea</taxon>
        <taxon>Malacostraca</taxon>
        <taxon>Eumalacostraca</taxon>
        <taxon>Peracarida</taxon>
        <taxon>Amphipoda</taxon>
        <taxon>Senticaudata</taxon>
        <taxon>Talitrida</taxon>
        <taxon>Talitroidea</taxon>
        <taxon>Hyalellidae</taxon>
        <taxon>Hyalella</taxon>
    </lineage>
</organism>
<dbReference type="GO" id="GO:0004252">
    <property type="term" value="F:serine-type endopeptidase activity"/>
    <property type="evidence" value="ECO:0007669"/>
    <property type="project" value="InterPro"/>
</dbReference>
<dbReference type="CDD" id="cd00190">
    <property type="entry name" value="Tryp_SPc"/>
    <property type="match status" value="1"/>
</dbReference>
<dbReference type="PROSITE" id="PS00135">
    <property type="entry name" value="TRYPSIN_SER"/>
    <property type="match status" value="1"/>
</dbReference>
<evidence type="ECO:0000259" key="6">
    <source>
        <dbReference type="PROSITE" id="PS50240"/>
    </source>
</evidence>
<protein>
    <recommendedName>
        <fullName evidence="6">Peptidase S1 domain-containing protein</fullName>
    </recommendedName>
</protein>
<dbReference type="PROSITE" id="PS00134">
    <property type="entry name" value="TRYPSIN_HIS"/>
    <property type="match status" value="1"/>
</dbReference>
<evidence type="ECO:0000313" key="7">
    <source>
        <dbReference type="EMBL" id="KAA0197131.1"/>
    </source>
</evidence>
<reference evidence="7" key="2">
    <citation type="journal article" date="2018" name="Environ. Sci. Technol.">
        <title>The Toxicogenome of Hyalella azteca: A Model for Sediment Ecotoxicology and Evolutionary Toxicology.</title>
        <authorList>
            <person name="Poynton H.C."/>
            <person name="Hasenbein S."/>
            <person name="Benoit J.B."/>
            <person name="Sepulveda M.S."/>
            <person name="Poelchau M.F."/>
            <person name="Hughes D.S.T."/>
            <person name="Murali S.C."/>
            <person name="Chen S."/>
            <person name="Glastad K.M."/>
            <person name="Goodisman M.A.D."/>
            <person name="Werren J.H."/>
            <person name="Vineis J.H."/>
            <person name="Bowen J.L."/>
            <person name="Friedrich M."/>
            <person name="Jones J."/>
            <person name="Robertson H.M."/>
            <person name="Feyereisen R."/>
            <person name="Mechler-Hickson A."/>
            <person name="Mathers N."/>
            <person name="Lee C.E."/>
            <person name="Colbourne J.K."/>
            <person name="Biales A."/>
            <person name="Johnston J.S."/>
            <person name="Wellborn G.A."/>
            <person name="Rosendale A.J."/>
            <person name="Cridge A.G."/>
            <person name="Munoz-Torres M.C."/>
            <person name="Bain P.A."/>
            <person name="Manny A.R."/>
            <person name="Major K.M."/>
            <person name="Lambert F.N."/>
            <person name="Vulpe C.D."/>
            <person name="Tuck P."/>
            <person name="Blalock B.J."/>
            <person name="Lin Y.Y."/>
            <person name="Smith M.E."/>
            <person name="Ochoa-Acuna H."/>
            <person name="Chen M.M."/>
            <person name="Childers C.P."/>
            <person name="Qu J."/>
            <person name="Dugan S."/>
            <person name="Lee S.L."/>
            <person name="Chao H."/>
            <person name="Dinh H."/>
            <person name="Han Y."/>
            <person name="Doddapaneni H."/>
            <person name="Worley K.C."/>
            <person name="Muzny D.M."/>
            <person name="Gibbs R.A."/>
            <person name="Richards S."/>
        </authorList>
    </citation>
    <scope>NUCLEOTIDE SEQUENCE</scope>
    <source>
        <strain evidence="7">HAZT.00-mixed</strain>
        <tissue evidence="7">Whole organism</tissue>
    </source>
</reference>
<dbReference type="InterPro" id="IPR001254">
    <property type="entry name" value="Trypsin_dom"/>
</dbReference>
<dbReference type="InterPro" id="IPR018114">
    <property type="entry name" value="TRYPSIN_HIS"/>
</dbReference>
<dbReference type="InterPro" id="IPR009003">
    <property type="entry name" value="Peptidase_S1_PA"/>
</dbReference>
<accession>A0A6A0H2F3</accession>
<dbReference type="InterPro" id="IPR043504">
    <property type="entry name" value="Peptidase_S1_PA_chymotrypsin"/>
</dbReference>
<dbReference type="InterPro" id="IPR033116">
    <property type="entry name" value="TRYPSIN_SER"/>
</dbReference>
<keyword evidence="1 5" id="KW-0645">Protease</keyword>
<name>A0A6A0H2F3_HYAAZ</name>
<feature type="domain" description="Peptidase S1" evidence="6">
    <location>
        <begin position="142"/>
        <end position="386"/>
    </location>
</feature>
<dbReference type="PANTHER" id="PTHR24252">
    <property type="entry name" value="ACROSIN-RELATED"/>
    <property type="match status" value="1"/>
</dbReference>
<dbReference type="AlphaFoldDB" id="A0A6A0H2F3"/>
<evidence type="ECO:0000256" key="5">
    <source>
        <dbReference type="RuleBase" id="RU363034"/>
    </source>
</evidence>
<dbReference type="EMBL" id="JQDR03008441">
    <property type="protein sequence ID" value="KAA0197131.1"/>
    <property type="molecule type" value="Genomic_DNA"/>
</dbReference>
<evidence type="ECO:0000256" key="2">
    <source>
        <dbReference type="ARBA" id="ARBA00022801"/>
    </source>
</evidence>
<dbReference type="OrthoDB" id="93664at2759"/>
<reference evidence="7" key="1">
    <citation type="submission" date="2014-08" db="EMBL/GenBank/DDBJ databases">
        <authorList>
            <person name="Murali S."/>
            <person name="Richards S."/>
            <person name="Bandaranaike D."/>
            <person name="Bellair M."/>
            <person name="Blankenburg K."/>
            <person name="Chao H."/>
            <person name="Dinh H."/>
            <person name="Doddapaneni H."/>
            <person name="Dugan-Rocha S."/>
            <person name="Elkadiri S."/>
            <person name="Gnanaolivu R."/>
            <person name="Hughes D."/>
            <person name="Lee S."/>
            <person name="Li M."/>
            <person name="Ming W."/>
            <person name="Munidasa M."/>
            <person name="Muniz J."/>
            <person name="Nguyen L."/>
            <person name="Osuji N."/>
            <person name="Pu L.-L."/>
            <person name="Puazo M."/>
            <person name="Skinner E."/>
            <person name="Qu C."/>
            <person name="Quiroz J."/>
            <person name="Raj R."/>
            <person name="Weissenberger G."/>
            <person name="Xin Y."/>
            <person name="Zou X."/>
            <person name="Han Y."/>
            <person name="Worley K."/>
            <person name="Muzny D."/>
            <person name="Gibbs R."/>
        </authorList>
    </citation>
    <scope>NUCLEOTIDE SEQUENCE</scope>
    <source>
        <strain evidence="7">HAZT.00-mixed</strain>
        <tissue evidence="7">Whole organism</tissue>
    </source>
</reference>
<dbReference type="Gene3D" id="2.40.10.10">
    <property type="entry name" value="Trypsin-like serine proteases"/>
    <property type="match status" value="1"/>
</dbReference>
<keyword evidence="4" id="KW-1015">Disulfide bond</keyword>
<evidence type="ECO:0000256" key="1">
    <source>
        <dbReference type="ARBA" id="ARBA00022670"/>
    </source>
</evidence>
<proteinExistence type="predicted"/>
<keyword evidence="3 5" id="KW-0720">Serine protease</keyword>
<keyword evidence="2 5" id="KW-0378">Hydrolase</keyword>